<evidence type="ECO:0000256" key="3">
    <source>
        <dbReference type="SAM" id="MobiDB-lite"/>
    </source>
</evidence>
<dbReference type="InterPro" id="IPR058637">
    <property type="entry name" value="YknX-like_C"/>
</dbReference>
<dbReference type="GO" id="GO:0015562">
    <property type="term" value="F:efflux transmembrane transporter activity"/>
    <property type="evidence" value="ECO:0007669"/>
    <property type="project" value="TreeGrafter"/>
</dbReference>
<dbReference type="EMBL" id="CP046640">
    <property type="protein sequence ID" value="QTL98743.1"/>
    <property type="molecule type" value="Genomic_DNA"/>
</dbReference>
<dbReference type="InterPro" id="IPR058792">
    <property type="entry name" value="Beta-barrel_RND_2"/>
</dbReference>
<comment type="similarity">
    <text evidence="1">Belongs to the membrane fusion protein (MFP) (TC 8.A.1) family.</text>
</comment>
<reference evidence="7" key="1">
    <citation type="submission" date="2019-12" db="EMBL/GenBank/DDBJ databases">
        <authorList>
            <person name="zhang j."/>
            <person name="sun C.M."/>
        </authorList>
    </citation>
    <scope>NUCLEOTIDE SEQUENCE</scope>
    <source>
        <strain evidence="7">NS-1</strain>
    </source>
</reference>
<dbReference type="Proteomes" id="UP000665020">
    <property type="component" value="Chromosome"/>
</dbReference>
<dbReference type="InterPro" id="IPR006143">
    <property type="entry name" value="RND_pump_MFP"/>
</dbReference>
<name>A0A8A7KAB0_9FIRM</name>
<evidence type="ECO:0000259" key="6">
    <source>
        <dbReference type="Pfam" id="PF25989"/>
    </source>
</evidence>
<dbReference type="Pfam" id="PF25954">
    <property type="entry name" value="Beta-barrel_RND_2"/>
    <property type="match status" value="1"/>
</dbReference>
<dbReference type="Gene3D" id="2.40.420.20">
    <property type="match status" value="1"/>
</dbReference>
<feature type="domain" description="CusB-like beta-barrel" evidence="5">
    <location>
        <begin position="292"/>
        <end position="365"/>
    </location>
</feature>
<dbReference type="KEGG" id="ifn:GM661_12590"/>
<keyword evidence="8" id="KW-1185">Reference proteome</keyword>
<organism evidence="7 8">
    <name type="scientific">Iocasia fonsfrigidae</name>
    <dbReference type="NCBI Taxonomy" id="2682810"/>
    <lineage>
        <taxon>Bacteria</taxon>
        <taxon>Bacillati</taxon>
        <taxon>Bacillota</taxon>
        <taxon>Clostridia</taxon>
        <taxon>Halanaerobiales</taxon>
        <taxon>Halanaerobiaceae</taxon>
        <taxon>Iocasia</taxon>
    </lineage>
</organism>
<feature type="coiled-coil region" evidence="2">
    <location>
        <begin position="159"/>
        <end position="186"/>
    </location>
</feature>
<evidence type="ECO:0000313" key="7">
    <source>
        <dbReference type="EMBL" id="QTL98743.1"/>
    </source>
</evidence>
<feature type="domain" description="YknX-like C-terminal permuted SH3-like" evidence="6">
    <location>
        <begin position="371"/>
        <end position="437"/>
    </location>
</feature>
<dbReference type="Gene3D" id="2.40.50.100">
    <property type="match status" value="1"/>
</dbReference>
<dbReference type="InterPro" id="IPR059052">
    <property type="entry name" value="HH_YbhG-like"/>
</dbReference>
<feature type="domain" description="YbhG-like alpha-helical hairpin" evidence="4">
    <location>
        <begin position="127"/>
        <end position="251"/>
    </location>
</feature>
<protein>
    <submittedName>
        <fullName evidence="7">Efflux RND transporter periplasmic adaptor subunit</fullName>
    </submittedName>
</protein>
<feature type="region of interest" description="Disordered" evidence="3">
    <location>
        <begin position="39"/>
        <end position="61"/>
    </location>
</feature>
<evidence type="ECO:0000259" key="4">
    <source>
        <dbReference type="Pfam" id="PF25881"/>
    </source>
</evidence>
<dbReference type="PANTHER" id="PTHR30469">
    <property type="entry name" value="MULTIDRUG RESISTANCE PROTEIN MDTA"/>
    <property type="match status" value="1"/>
</dbReference>
<evidence type="ECO:0000259" key="5">
    <source>
        <dbReference type="Pfam" id="PF25954"/>
    </source>
</evidence>
<proteinExistence type="inferred from homology"/>
<gene>
    <name evidence="7" type="ORF">GM661_12590</name>
</gene>
<evidence type="ECO:0000256" key="1">
    <source>
        <dbReference type="ARBA" id="ARBA00009477"/>
    </source>
</evidence>
<accession>A0A8A7KAB0</accession>
<dbReference type="NCBIfam" id="TIGR01730">
    <property type="entry name" value="RND_mfp"/>
    <property type="match status" value="1"/>
</dbReference>
<dbReference type="AlphaFoldDB" id="A0A8A7KAB0"/>
<dbReference type="GO" id="GO:1990281">
    <property type="term" value="C:efflux pump complex"/>
    <property type="evidence" value="ECO:0007669"/>
    <property type="project" value="TreeGrafter"/>
</dbReference>
<dbReference type="Pfam" id="PF25989">
    <property type="entry name" value="YknX_C"/>
    <property type="match status" value="1"/>
</dbReference>
<dbReference type="Gene3D" id="2.40.30.170">
    <property type="match status" value="1"/>
</dbReference>
<keyword evidence="2" id="KW-0175">Coiled coil</keyword>
<evidence type="ECO:0000313" key="8">
    <source>
        <dbReference type="Proteomes" id="UP000665020"/>
    </source>
</evidence>
<dbReference type="Pfam" id="PF25881">
    <property type="entry name" value="HH_YBHG"/>
    <property type="match status" value="1"/>
</dbReference>
<evidence type="ECO:0000256" key="2">
    <source>
        <dbReference type="SAM" id="Coils"/>
    </source>
</evidence>
<dbReference type="Gene3D" id="1.10.287.470">
    <property type="entry name" value="Helix hairpin bin"/>
    <property type="match status" value="1"/>
</dbReference>
<dbReference type="SUPFAM" id="SSF111369">
    <property type="entry name" value="HlyD-like secretion proteins"/>
    <property type="match status" value="2"/>
</dbReference>
<sequence length="445" mass="48878">MLKSKKNLYKLIVVVILIVVIAFALVRCADEQENKEVLSQGSNNLEQSKGESPLQDNADKQNDSVISVEAKEVAQGTLATYVNIVGEARPYREVELVSKLSEIVDKVNIQVGDIVDKGDILVELNRDDQEITVKEKEGVLAATEADLQDALNGSRKEKILQCKADVESAKSDLEVAQNNYDRYKELYDQKYISKQTFEEYANKLTSSRSSYESKLQALKMAEDGSTVEEIKSLRAQVTQAEAGLSSAKLDLSRTSIKAPISGVISNLNIEIGEMTNTSSSILTISQLNKIKIKAYVSQRIVNKLKAGDSVVVYFSAIDDSFIAKIQSISPVADEIKKSFPVEIVVANPEQIIKAGMYAEIKLKTNQVADHLVVPQSAILEENGENYVYIVNNNKAKKLRVATGIASEDQIVILTGLQEGDQLIITGAEYLKDGSRINLVGQGDKQ</sequence>